<proteinExistence type="predicted"/>
<organism evidence="2 3">
    <name type="scientific">Pyrenophora seminiperda CCB06</name>
    <dbReference type="NCBI Taxonomy" id="1302712"/>
    <lineage>
        <taxon>Eukaryota</taxon>
        <taxon>Fungi</taxon>
        <taxon>Dikarya</taxon>
        <taxon>Ascomycota</taxon>
        <taxon>Pezizomycotina</taxon>
        <taxon>Dothideomycetes</taxon>
        <taxon>Pleosporomycetidae</taxon>
        <taxon>Pleosporales</taxon>
        <taxon>Pleosporineae</taxon>
        <taxon>Pleosporaceae</taxon>
        <taxon>Pyrenophora</taxon>
    </lineage>
</organism>
<keyword evidence="2" id="KW-0378">Hydrolase</keyword>
<feature type="region of interest" description="Disordered" evidence="1">
    <location>
        <begin position="1"/>
        <end position="63"/>
    </location>
</feature>
<dbReference type="EMBL" id="KE747817">
    <property type="protein sequence ID" value="RMZ68832.1"/>
    <property type="molecule type" value="Genomic_DNA"/>
</dbReference>
<sequence>MQGVASERESDEDTGKRKYSIRQERERSEDDEDDTRASKVQKLSHGDDSNVEDEEATIGLLSPSPTVSVSTIAKEDDDTSTALAPITPRTKRILHLPPIRTSHITTPSTHMTPSFTALFNTLKQEVGHTYTPPQVVYTPHPSHALNPNLTYPRKSQPQAIPQHYLPNEARRREMKRNQCLQAAQRATHNFNILRMETERLGRAYEEAKWRCEDARRRMEDMWWRTGWRG</sequence>
<accession>A0A3M7M2Y4</accession>
<dbReference type="GO" id="GO:0016787">
    <property type="term" value="F:hydrolase activity"/>
    <property type="evidence" value="ECO:0007669"/>
    <property type="project" value="UniProtKB-KW"/>
</dbReference>
<keyword evidence="3" id="KW-1185">Reference proteome</keyword>
<name>A0A3M7M2Y4_9PLEO</name>
<dbReference type="Proteomes" id="UP000265663">
    <property type="component" value="Unassembled WGS sequence"/>
</dbReference>
<evidence type="ECO:0000313" key="2">
    <source>
        <dbReference type="EMBL" id="RMZ68832.1"/>
    </source>
</evidence>
<feature type="compositionally biased region" description="Basic and acidic residues" evidence="1">
    <location>
        <begin position="13"/>
        <end position="28"/>
    </location>
</feature>
<dbReference type="AlphaFoldDB" id="A0A3M7M2Y4"/>
<evidence type="ECO:0000256" key="1">
    <source>
        <dbReference type="SAM" id="MobiDB-lite"/>
    </source>
</evidence>
<reference evidence="2 3" key="1">
    <citation type="journal article" date="2014" name="PLoS ONE">
        <title>De novo Genome Assembly of the Fungal Plant Pathogen Pyrenophora semeniperda.</title>
        <authorList>
            <person name="Soliai M.M."/>
            <person name="Meyer S.E."/>
            <person name="Udall J.A."/>
            <person name="Elzinga D.E."/>
            <person name="Hermansen R.A."/>
            <person name="Bodily P.M."/>
            <person name="Hart A.A."/>
            <person name="Coleman C.E."/>
        </authorList>
    </citation>
    <scope>NUCLEOTIDE SEQUENCE [LARGE SCALE GENOMIC DNA]</scope>
    <source>
        <strain evidence="2 3">CCB06</strain>
        <tissue evidence="2">Mycelium</tissue>
    </source>
</reference>
<evidence type="ECO:0000313" key="3">
    <source>
        <dbReference type="Proteomes" id="UP000265663"/>
    </source>
</evidence>
<gene>
    <name evidence="2" type="ORF">GMOD_00002702</name>
</gene>
<dbReference type="OrthoDB" id="3801260at2759"/>
<protein>
    <submittedName>
        <fullName evidence="2">Glycosylhydrolase family 18-9</fullName>
    </submittedName>
</protein>